<dbReference type="InterPro" id="IPR036305">
    <property type="entry name" value="RGS_sf"/>
</dbReference>
<dbReference type="Pfam" id="PF00615">
    <property type="entry name" value="RGS"/>
    <property type="match status" value="2"/>
</dbReference>
<dbReference type="PANTHER" id="PTHR10845">
    <property type="entry name" value="REGULATOR OF G PROTEIN SIGNALING"/>
    <property type="match status" value="1"/>
</dbReference>
<dbReference type="InterPro" id="IPR024066">
    <property type="entry name" value="RGS_subdom1/3"/>
</dbReference>
<dbReference type="SUPFAM" id="SSF48097">
    <property type="entry name" value="Regulator of G-protein signaling, RGS"/>
    <property type="match status" value="2"/>
</dbReference>
<organism evidence="2 3">
    <name type="scientific">Oryzias melastigma</name>
    <name type="common">Marine medaka</name>
    <dbReference type="NCBI Taxonomy" id="30732"/>
    <lineage>
        <taxon>Eukaryota</taxon>
        <taxon>Metazoa</taxon>
        <taxon>Chordata</taxon>
        <taxon>Craniata</taxon>
        <taxon>Vertebrata</taxon>
        <taxon>Euteleostomi</taxon>
        <taxon>Actinopterygii</taxon>
        <taxon>Neopterygii</taxon>
        <taxon>Teleostei</taxon>
        <taxon>Neoteleostei</taxon>
        <taxon>Acanthomorphata</taxon>
        <taxon>Ovalentaria</taxon>
        <taxon>Atherinomorphae</taxon>
        <taxon>Beloniformes</taxon>
        <taxon>Adrianichthyidae</taxon>
        <taxon>Oryziinae</taxon>
        <taxon>Oryzias</taxon>
    </lineage>
</organism>
<reference evidence="2" key="1">
    <citation type="journal article" name="BMC Genomics">
        <title>Long-read sequencing and de novo genome assembly of marine medaka (Oryzias melastigma).</title>
        <authorList>
            <person name="Liang P."/>
            <person name="Saqib H.S.A."/>
            <person name="Ni X."/>
            <person name="Shen Y."/>
        </authorList>
    </citation>
    <scope>NUCLEOTIDE SEQUENCE</scope>
    <source>
        <strain evidence="2">Bigg-433</strain>
    </source>
</reference>
<dbReference type="Gene3D" id="1.10.196.10">
    <property type="match status" value="2"/>
</dbReference>
<dbReference type="SMART" id="SM00315">
    <property type="entry name" value="RGS"/>
    <property type="match status" value="2"/>
</dbReference>
<evidence type="ECO:0000259" key="1">
    <source>
        <dbReference type="PROSITE" id="PS50132"/>
    </source>
</evidence>
<name>A0A834BZD4_ORYME</name>
<evidence type="ECO:0000313" key="2">
    <source>
        <dbReference type="EMBL" id="KAF6718389.1"/>
    </source>
</evidence>
<evidence type="ECO:0000313" key="3">
    <source>
        <dbReference type="Proteomes" id="UP000646548"/>
    </source>
</evidence>
<gene>
    <name evidence="2" type="ORF">FQA47_019320</name>
</gene>
<dbReference type="InterPro" id="IPR016137">
    <property type="entry name" value="RGS"/>
</dbReference>
<dbReference type="InterPro" id="IPR044926">
    <property type="entry name" value="RGS_subdomain_2"/>
</dbReference>
<dbReference type="PROSITE" id="PS50132">
    <property type="entry name" value="RGS"/>
    <property type="match status" value="2"/>
</dbReference>
<dbReference type="PANTHER" id="PTHR10845:SF155">
    <property type="entry name" value="REGULATOR OF G-PROTEIN SIGNALING 18"/>
    <property type="match status" value="1"/>
</dbReference>
<proteinExistence type="predicted"/>
<dbReference type="FunFam" id="1.10.167.10:FF:000001">
    <property type="entry name" value="Putative regulator of g-protein signaling 12"/>
    <property type="match status" value="2"/>
</dbReference>
<dbReference type="Proteomes" id="UP000646548">
    <property type="component" value="Unassembled WGS sequence"/>
</dbReference>
<protein>
    <submittedName>
        <fullName evidence="2">Regulator of G-protein signaling 18</fullName>
    </submittedName>
</protein>
<accession>A0A834BZD4</accession>
<dbReference type="Gene3D" id="1.10.167.10">
    <property type="entry name" value="Regulator of G-protein Signalling 4, domain 2"/>
    <property type="match status" value="2"/>
</dbReference>
<comment type="caution">
    <text evidence="2">The sequence shown here is derived from an EMBL/GenBank/DDBJ whole genome shotgun (WGS) entry which is preliminary data.</text>
</comment>
<dbReference type="PRINTS" id="PR01301">
    <property type="entry name" value="RGSPROTEIN"/>
</dbReference>
<sequence>METLLFLFPQFTYMAPKEEAYFKMLGAKDVQAAKMKDDSSRQNEKERKSRFSLFLTKSGSHENISPQKKTNTTLSNILPETALQWSDSFEDLLKHPGGVEAFSQFLRTEFSEENIEFWLLCEEYKSIDSKSKLLSKAKYIYTVFIESEAPKEVNIDYNTKMAIKANMSHPTRNTFEAAQMKIYSLMKKDCYPRFLHSDIYLRITRRKGPGSTMFRRRTLSLSPTVEDEEMAINFQQQQLAEAMWKLPKSSSFTGRFCCFPKDPLDDVETWSESVDKVLGCKAGQIAFREFLKSEYSEENILFWLACEEYKKIKTVPEMISSANRIYSEFVQTEAPRQINIDCTTRENITKNISQADPDCL</sequence>
<feature type="domain" description="RGS" evidence="1">
    <location>
        <begin position="273"/>
        <end position="357"/>
    </location>
</feature>
<dbReference type="EMBL" id="WKFB01000736">
    <property type="protein sequence ID" value="KAF6718389.1"/>
    <property type="molecule type" value="Genomic_DNA"/>
</dbReference>
<feature type="domain" description="RGS" evidence="1">
    <location>
        <begin position="88"/>
        <end position="204"/>
    </location>
</feature>
<dbReference type="AlphaFoldDB" id="A0A834BZD4"/>